<reference evidence="3" key="1">
    <citation type="submission" date="2016-06" db="EMBL/GenBank/DDBJ databases">
        <title>Parallel loss of symbiosis genes in relatives of nitrogen-fixing non-legume Parasponia.</title>
        <authorList>
            <person name="Van Velzen R."/>
            <person name="Holmer R."/>
            <person name="Bu F."/>
            <person name="Rutten L."/>
            <person name="Van Zeijl A."/>
            <person name="Liu W."/>
            <person name="Santuari L."/>
            <person name="Cao Q."/>
            <person name="Sharma T."/>
            <person name="Shen D."/>
            <person name="Roswanjaya Y."/>
            <person name="Wardhani T."/>
            <person name="Kalhor M.S."/>
            <person name="Jansen J."/>
            <person name="Van den Hoogen J."/>
            <person name="Gungor B."/>
            <person name="Hartog M."/>
            <person name="Hontelez J."/>
            <person name="Verver J."/>
            <person name="Yang W.-C."/>
            <person name="Schijlen E."/>
            <person name="Repin R."/>
            <person name="Schilthuizen M."/>
            <person name="Schranz E."/>
            <person name="Heidstra R."/>
            <person name="Miyata K."/>
            <person name="Fedorova E."/>
            <person name="Kohlen W."/>
            <person name="Bisseling T."/>
            <person name="Smit S."/>
            <person name="Geurts R."/>
        </authorList>
    </citation>
    <scope>NUCLEOTIDE SEQUENCE [LARGE SCALE GENOMIC DNA]</scope>
    <source>
        <strain evidence="3">cv. RG33-2</strain>
    </source>
</reference>
<evidence type="ECO:0000313" key="2">
    <source>
        <dbReference type="EMBL" id="PON97676.1"/>
    </source>
</evidence>
<dbReference type="AlphaFoldDB" id="A0A2P5FIT0"/>
<evidence type="ECO:0000313" key="3">
    <source>
        <dbReference type="Proteomes" id="UP000237000"/>
    </source>
</evidence>
<accession>A0A2P5FIT0</accession>
<dbReference type="EMBL" id="JXTC01000030">
    <property type="protein sequence ID" value="PON97676.1"/>
    <property type="molecule type" value="Genomic_DNA"/>
</dbReference>
<comment type="caution">
    <text evidence="2">The sequence shown here is derived from an EMBL/GenBank/DDBJ whole genome shotgun (WGS) entry which is preliminary data.</text>
</comment>
<evidence type="ECO:0000256" key="1">
    <source>
        <dbReference type="SAM" id="MobiDB-lite"/>
    </source>
</evidence>
<protein>
    <submittedName>
        <fullName evidence="2">Uncharacterized protein</fullName>
    </submittedName>
</protein>
<keyword evidence="3" id="KW-1185">Reference proteome</keyword>
<dbReference type="Proteomes" id="UP000237000">
    <property type="component" value="Unassembled WGS sequence"/>
</dbReference>
<proteinExistence type="predicted"/>
<organism evidence="2 3">
    <name type="scientific">Trema orientale</name>
    <name type="common">Charcoal tree</name>
    <name type="synonym">Celtis orientalis</name>
    <dbReference type="NCBI Taxonomy" id="63057"/>
    <lineage>
        <taxon>Eukaryota</taxon>
        <taxon>Viridiplantae</taxon>
        <taxon>Streptophyta</taxon>
        <taxon>Embryophyta</taxon>
        <taxon>Tracheophyta</taxon>
        <taxon>Spermatophyta</taxon>
        <taxon>Magnoliopsida</taxon>
        <taxon>eudicotyledons</taxon>
        <taxon>Gunneridae</taxon>
        <taxon>Pentapetalae</taxon>
        <taxon>rosids</taxon>
        <taxon>fabids</taxon>
        <taxon>Rosales</taxon>
        <taxon>Cannabaceae</taxon>
        <taxon>Trema</taxon>
    </lineage>
</organism>
<feature type="region of interest" description="Disordered" evidence="1">
    <location>
        <begin position="58"/>
        <end position="78"/>
    </location>
</feature>
<sequence>MLFKALSQSLSKRKHEIKQSKEPLRIQGSKVALKLLPSSEIDYKKVEKLTIESCDNLETNSASAPTPTAAEEGVGKTDSVAEQPQFTDKVVFLNLEELKLWRTGGNIEKLVLGKNIVVGHSHRLRKLTLFEFPMLMHLFEEPEDFQIFQNLETLWGMWQTEELVHVILGVLSKSVTS</sequence>
<feature type="compositionally biased region" description="Low complexity" evidence="1">
    <location>
        <begin position="61"/>
        <end position="72"/>
    </location>
</feature>
<dbReference type="InParanoid" id="A0A2P5FIT0"/>
<name>A0A2P5FIT0_TREOI</name>
<gene>
    <name evidence="2" type="ORF">TorRG33x02_065860</name>
</gene>